<dbReference type="SUPFAM" id="SSF101386">
    <property type="entry name" value="all-alpha NTP pyrophosphatases"/>
    <property type="match status" value="1"/>
</dbReference>
<dbReference type="Proteomes" id="UP000006744">
    <property type="component" value="Chromosome"/>
</dbReference>
<sequence>MKELQGFTKGYQRELNFHIKDNSYERCKTSLLTNHMLLTTEVAEIAELLRELFVITEKKMLEGYAEVEAFQLAKEQITEELGKEISDCIAYLCKLANFFERDMETDFYSKMEEVKQRMNK</sequence>
<dbReference type="HOGENOM" id="CLU_1966152_0_0_9"/>
<organism evidence="1 2">
    <name type="scientific">Bacillus cereus (strain G9842)</name>
    <dbReference type="NCBI Taxonomy" id="405531"/>
    <lineage>
        <taxon>Bacteria</taxon>
        <taxon>Bacillati</taxon>
        <taxon>Bacillota</taxon>
        <taxon>Bacilli</taxon>
        <taxon>Bacillales</taxon>
        <taxon>Bacillaceae</taxon>
        <taxon>Bacillus</taxon>
        <taxon>Bacillus cereus group</taxon>
    </lineage>
</organism>
<name>B7IRZ5_BACC2</name>
<dbReference type="Gene3D" id="1.10.287.1080">
    <property type="entry name" value="MazG-like"/>
    <property type="match status" value="1"/>
</dbReference>
<evidence type="ECO:0000313" key="1">
    <source>
        <dbReference type="EMBL" id="ACK95090.1"/>
    </source>
</evidence>
<dbReference type="RefSeq" id="WP_000661452.1">
    <property type="nucleotide sequence ID" value="NC_011772.1"/>
</dbReference>
<gene>
    <name evidence="1" type="ordered locus">BCG9842_B5361</name>
</gene>
<dbReference type="KEGG" id="bcg:BCG9842_B5361"/>
<accession>B7IRZ5</accession>
<proteinExistence type="predicted"/>
<dbReference type="AlphaFoldDB" id="B7IRZ5"/>
<evidence type="ECO:0000313" key="2">
    <source>
        <dbReference type="Proteomes" id="UP000006744"/>
    </source>
</evidence>
<evidence type="ECO:0008006" key="3">
    <source>
        <dbReference type="Google" id="ProtNLM"/>
    </source>
</evidence>
<protein>
    <recommendedName>
        <fullName evidence="3">NTP pyrophosphohydrolase MazG putative catalytic core domain-containing protein</fullName>
    </recommendedName>
</protein>
<dbReference type="EMBL" id="CP001186">
    <property type="protein sequence ID" value="ACK95090.1"/>
    <property type="molecule type" value="Genomic_DNA"/>
</dbReference>
<reference evidence="1 2" key="1">
    <citation type="submission" date="2008-10" db="EMBL/GenBank/DDBJ databases">
        <title>Genome sequence of Bacillus cereus G9842.</title>
        <authorList>
            <person name="Dodson R.J."/>
            <person name="Durkin A.S."/>
            <person name="Rosovitz M.J."/>
            <person name="Rasko D.A."/>
            <person name="Hoffmaster A."/>
            <person name="Ravel J."/>
            <person name="Sutton G."/>
        </authorList>
    </citation>
    <scope>NUCLEOTIDE SEQUENCE [LARGE SCALE GENOMIC DNA]</scope>
    <source>
        <strain evidence="1 2">G9842</strain>
    </source>
</reference>